<protein>
    <submittedName>
        <fullName evidence="1">Sugar phosphate isomerase/epimerase</fullName>
    </submittedName>
</protein>
<proteinExistence type="predicted"/>
<dbReference type="Gene3D" id="3.20.20.150">
    <property type="entry name" value="Divalent-metal-dependent TIM barrel enzymes"/>
    <property type="match status" value="1"/>
</dbReference>
<dbReference type="EMBL" id="JAVDSB010000002">
    <property type="protein sequence ID" value="MDR6550630.1"/>
    <property type="molecule type" value="Genomic_DNA"/>
</dbReference>
<sequence>MTKLAFSTLPCEGWSLEEMIQIAKKCGFSAMELREGTNWGISTEMNAKERQVTLQKCEEAEIRISNIGSGVCLTGHEEDQAKLAHFQKVLSLASDLKAAGVRIFLGYFRNRRDEVVPAIHYPQNCEKRTSSL</sequence>
<dbReference type="SUPFAM" id="SSF51658">
    <property type="entry name" value="Xylose isomerase-like"/>
    <property type="match status" value="1"/>
</dbReference>
<keyword evidence="1" id="KW-0413">Isomerase</keyword>
<name>A0ABU1NT21_9BACL</name>
<evidence type="ECO:0000313" key="2">
    <source>
        <dbReference type="Proteomes" id="UP001267290"/>
    </source>
</evidence>
<keyword evidence="2" id="KW-1185">Reference proteome</keyword>
<gene>
    <name evidence="1" type="ORF">J2736_001817</name>
</gene>
<evidence type="ECO:0000313" key="1">
    <source>
        <dbReference type="EMBL" id="MDR6550630.1"/>
    </source>
</evidence>
<dbReference type="GO" id="GO:0016853">
    <property type="term" value="F:isomerase activity"/>
    <property type="evidence" value="ECO:0007669"/>
    <property type="project" value="UniProtKB-KW"/>
</dbReference>
<organism evidence="1 2">
    <name type="scientific">Paenibacillus qinlingensis</name>
    <dbReference type="NCBI Taxonomy" id="1837343"/>
    <lineage>
        <taxon>Bacteria</taxon>
        <taxon>Bacillati</taxon>
        <taxon>Bacillota</taxon>
        <taxon>Bacilli</taxon>
        <taxon>Bacillales</taxon>
        <taxon>Paenibacillaceae</taxon>
        <taxon>Paenibacillus</taxon>
    </lineage>
</organism>
<reference evidence="1 2" key="1">
    <citation type="submission" date="2023-07" db="EMBL/GenBank/DDBJ databases">
        <title>Sorghum-associated microbial communities from plants grown in Nebraska, USA.</title>
        <authorList>
            <person name="Schachtman D."/>
        </authorList>
    </citation>
    <scope>NUCLEOTIDE SEQUENCE [LARGE SCALE GENOMIC DNA]</scope>
    <source>
        <strain evidence="1 2">CC258</strain>
    </source>
</reference>
<dbReference type="Proteomes" id="UP001267290">
    <property type="component" value="Unassembled WGS sequence"/>
</dbReference>
<accession>A0ABU1NT21</accession>
<dbReference type="InterPro" id="IPR036237">
    <property type="entry name" value="Xyl_isomerase-like_sf"/>
</dbReference>
<dbReference type="RefSeq" id="WP_310225616.1">
    <property type="nucleotide sequence ID" value="NZ_JAVDSB010000002.1"/>
</dbReference>
<comment type="caution">
    <text evidence="1">The sequence shown here is derived from an EMBL/GenBank/DDBJ whole genome shotgun (WGS) entry which is preliminary data.</text>
</comment>